<evidence type="ECO:0000313" key="2">
    <source>
        <dbReference type="EMBL" id="MBA0878198.1"/>
    </source>
</evidence>
<evidence type="ECO:0000256" key="1">
    <source>
        <dbReference type="SAM" id="MobiDB-lite"/>
    </source>
</evidence>
<reference evidence="2 3" key="1">
    <citation type="journal article" date="2019" name="Genome Biol. Evol.">
        <title>Insights into the evolution of the New World diploid cottons (Gossypium, subgenus Houzingenia) based on genome sequencing.</title>
        <authorList>
            <person name="Grover C.E."/>
            <person name="Arick M.A. 2nd"/>
            <person name="Thrash A."/>
            <person name="Conover J.L."/>
            <person name="Sanders W.S."/>
            <person name="Peterson D.G."/>
            <person name="Frelichowski J.E."/>
            <person name="Scheffler J.A."/>
            <person name="Scheffler B.E."/>
            <person name="Wendel J.F."/>
        </authorList>
    </citation>
    <scope>NUCLEOTIDE SEQUENCE [LARGE SCALE GENOMIC DNA]</scope>
    <source>
        <strain evidence="2">1</strain>
        <tissue evidence="2">Leaf</tissue>
    </source>
</reference>
<protein>
    <submittedName>
        <fullName evidence="2">Uncharacterized protein</fullName>
    </submittedName>
</protein>
<sequence>MDFSTTQPQAARNQGDSTFSKKKKKISNASDHISTSFHDAVTLLAENIRTVGVEISRIITSKVLIQQKLEMTIQERARKLYPTLCEVEGLTKDERYRALSKISNHP</sequence>
<dbReference type="AlphaFoldDB" id="A0A7J9N4P7"/>
<dbReference type="EMBL" id="JABFAF010270866">
    <property type="protein sequence ID" value="MBA0878198.1"/>
    <property type="molecule type" value="Genomic_DNA"/>
</dbReference>
<feature type="compositionally biased region" description="Polar residues" evidence="1">
    <location>
        <begin position="1"/>
        <end position="18"/>
    </location>
</feature>
<accession>A0A7J9N4P7</accession>
<proteinExistence type="predicted"/>
<feature type="non-terminal residue" evidence="2">
    <location>
        <position position="106"/>
    </location>
</feature>
<keyword evidence="3" id="KW-1185">Reference proteome</keyword>
<dbReference type="OrthoDB" id="998531at2759"/>
<organism evidence="2 3">
    <name type="scientific">Gossypium schwendimanii</name>
    <name type="common">Cotton</name>
    <dbReference type="NCBI Taxonomy" id="34291"/>
    <lineage>
        <taxon>Eukaryota</taxon>
        <taxon>Viridiplantae</taxon>
        <taxon>Streptophyta</taxon>
        <taxon>Embryophyta</taxon>
        <taxon>Tracheophyta</taxon>
        <taxon>Spermatophyta</taxon>
        <taxon>Magnoliopsida</taxon>
        <taxon>eudicotyledons</taxon>
        <taxon>Gunneridae</taxon>
        <taxon>Pentapetalae</taxon>
        <taxon>rosids</taxon>
        <taxon>malvids</taxon>
        <taxon>Malvales</taxon>
        <taxon>Malvaceae</taxon>
        <taxon>Malvoideae</taxon>
        <taxon>Gossypium</taxon>
    </lineage>
</organism>
<evidence type="ECO:0000313" key="3">
    <source>
        <dbReference type="Proteomes" id="UP000593576"/>
    </source>
</evidence>
<gene>
    <name evidence="2" type="ORF">Goshw_006241</name>
</gene>
<feature type="region of interest" description="Disordered" evidence="1">
    <location>
        <begin position="1"/>
        <end position="29"/>
    </location>
</feature>
<comment type="caution">
    <text evidence="2">The sequence shown here is derived from an EMBL/GenBank/DDBJ whole genome shotgun (WGS) entry which is preliminary data.</text>
</comment>
<dbReference type="Proteomes" id="UP000593576">
    <property type="component" value="Unassembled WGS sequence"/>
</dbReference>
<name>A0A7J9N4P7_GOSSC</name>